<sequence length="214" mass="25080">MSKLSKRHFWEWFKRHQQEYLTLNKKPKKEIQYWLREMNTHVRAYYKFFGFSLVLPDEGIARLTITVKGREKHFKKADAFVALAPDIPGWSIHSLEDPMPVDLLLEKQLEVEGIDPWDFHFSILGECAEDTIVIMYHPLYTEDRVSLFLEMAYETVYHLLGERSFGTDIDRVAVDNLSYADPEEVHALEELATQIGLRSSSMVVDHHGTLIRMH</sequence>
<dbReference type="RefSeq" id="WP_119051756.1">
    <property type="nucleotide sequence ID" value="NZ_CP032157.1"/>
</dbReference>
<reference evidence="1 2" key="1">
    <citation type="submission" date="2018-09" db="EMBL/GenBank/DDBJ databases">
        <title>Genome sequencing of strain 6GH32-13.</title>
        <authorList>
            <person name="Weon H.-Y."/>
            <person name="Heo J."/>
            <person name="Kwon S.-W."/>
        </authorList>
    </citation>
    <scope>NUCLEOTIDE SEQUENCE [LARGE SCALE GENOMIC DNA]</scope>
    <source>
        <strain evidence="1 2">5GH32-13</strain>
    </source>
</reference>
<name>A0A3B7MW28_9BACT</name>
<gene>
    <name evidence="1" type="ORF">D3H65_18660</name>
</gene>
<dbReference type="Proteomes" id="UP000263900">
    <property type="component" value="Chromosome"/>
</dbReference>
<evidence type="ECO:0000313" key="2">
    <source>
        <dbReference type="Proteomes" id="UP000263900"/>
    </source>
</evidence>
<keyword evidence="2" id="KW-1185">Reference proteome</keyword>
<dbReference type="EMBL" id="CP032157">
    <property type="protein sequence ID" value="AXY75875.1"/>
    <property type="molecule type" value="Genomic_DNA"/>
</dbReference>
<protein>
    <submittedName>
        <fullName evidence="1">Uncharacterized protein</fullName>
    </submittedName>
</protein>
<dbReference type="AlphaFoldDB" id="A0A3B7MW28"/>
<accession>A0A3B7MW28</accession>
<dbReference type="OrthoDB" id="1339084at2"/>
<proteinExistence type="predicted"/>
<evidence type="ECO:0000313" key="1">
    <source>
        <dbReference type="EMBL" id="AXY75875.1"/>
    </source>
</evidence>
<organism evidence="1 2">
    <name type="scientific">Paraflavitalea soli</name>
    <dbReference type="NCBI Taxonomy" id="2315862"/>
    <lineage>
        <taxon>Bacteria</taxon>
        <taxon>Pseudomonadati</taxon>
        <taxon>Bacteroidota</taxon>
        <taxon>Chitinophagia</taxon>
        <taxon>Chitinophagales</taxon>
        <taxon>Chitinophagaceae</taxon>
        <taxon>Paraflavitalea</taxon>
    </lineage>
</organism>
<dbReference type="KEGG" id="pseg:D3H65_18660"/>